<sequence>MVWEESRRLRSATTTTSTSSPAVQGGNSECAGMRLQLRLPGRRARYHPGGSRLRTLAPVPHCPVSVRQGQPGRSQDARTEAEARLRELVRSAREQLSLGAAASQEGLEPRWRIPASEDLPPAPLWLLPKPPPRRP</sequence>
<feature type="region of interest" description="Disordered" evidence="1">
    <location>
        <begin position="100"/>
        <end position="135"/>
    </location>
</feature>
<feature type="region of interest" description="Disordered" evidence="1">
    <location>
        <begin position="62"/>
        <end position="81"/>
    </location>
</feature>
<evidence type="ECO:0000313" key="2">
    <source>
        <dbReference type="EMBL" id="CAI5789754.1"/>
    </source>
</evidence>
<proteinExistence type="predicted"/>
<protein>
    <submittedName>
        <fullName evidence="2">Uncharacterized protein</fullName>
    </submittedName>
</protein>
<keyword evidence="3" id="KW-1185">Reference proteome</keyword>
<dbReference type="AlphaFoldDB" id="A0AA35L5A9"/>
<name>A0AA35L5A9_9SAUR</name>
<feature type="region of interest" description="Disordered" evidence="1">
    <location>
        <begin position="1"/>
        <end position="28"/>
    </location>
</feature>
<feature type="compositionally biased region" description="Low complexity" evidence="1">
    <location>
        <begin position="11"/>
        <end position="20"/>
    </location>
</feature>
<reference evidence="2" key="1">
    <citation type="submission" date="2022-12" db="EMBL/GenBank/DDBJ databases">
        <authorList>
            <person name="Alioto T."/>
            <person name="Alioto T."/>
            <person name="Gomez Garrido J."/>
        </authorList>
    </citation>
    <scope>NUCLEOTIDE SEQUENCE</scope>
</reference>
<accession>A0AA35L5A9</accession>
<dbReference type="Proteomes" id="UP001178461">
    <property type="component" value="Chromosome 13"/>
</dbReference>
<organism evidence="2 3">
    <name type="scientific">Podarcis lilfordi</name>
    <name type="common">Lilford's wall lizard</name>
    <dbReference type="NCBI Taxonomy" id="74358"/>
    <lineage>
        <taxon>Eukaryota</taxon>
        <taxon>Metazoa</taxon>
        <taxon>Chordata</taxon>
        <taxon>Craniata</taxon>
        <taxon>Vertebrata</taxon>
        <taxon>Euteleostomi</taxon>
        <taxon>Lepidosauria</taxon>
        <taxon>Squamata</taxon>
        <taxon>Bifurcata</taxon>
        <taxon>Unidentata</taxon>
        <taxon>Episquamata</taxon>
        <taxon>Laterata</taxon>
        <taxon>Lacertibaenia</taxon>
        <taxon>Lacertidae</taxon>
        <taxon>Podarcis</taxon>
    </lineage>
</organism>
<evidence type="ECO:0000313" key="3">
    <source>
        <dbReference type="Proteomes" id="UP001178461"/>
    </source>
</evidence>
<gene>
    <name evidence="2" type="ORF">PODLI_1B037440</name>
</gene>
<dbReference type="EMBL" id="OX395138">
    <property type="protein sequence ID" value="CAI5789754.1"/>
    <property type="molecule type" value="Genomic_DNA"/>
</dbReference>
<evidence type="ECO:0000256" key="1">
    <source>
        <dbReference type="SAM" id="MobiDB-lite"/>
    </source>
</evidence>